<dbReference type="RefSeq" id="WP_212685713.1">
    <property type="nucleotide sequence ID" value="NZ_JAGSPM010000017.1"/>
</dbReference>
<proteinExistence type="predicted"/>
<keyword evidence="2" id="KW-1185">Reference proteome</keyword>
<reference evidence="1 2" key="1">
    <citation type="submission" date="2021-04" db="EMBL/GenBank/DDBJ databases">
        <title>novel species isolated from subtropical streams in China.</title>
        <authorList>
            <person name="Lu H."/>
        </authorList>
    </citation>
    <scope>NUCLEOTIDE SEQUENCE [LARGE SCALE GENOMIC DNA]</scope>
    <source>
        <strain evidence="1 2">BYS107W</strain>
    </source>
</reference>
<accession>A0A941DIY0</accession>
<dbReference type="EMBL" id="JAGSPM010000017">
    <property type="protein sequence ID" value="MBR7748440.1"/>
    <property type="molecule type" value="Genomic_DNA"/>
</dbReference>
<organism evidence="1 2">
    <name type="scientific">Undibacterium baiyunense</name>
    <dbReference type="NCBI Taxonomy" id="2828731"/>
    <lineage>
        <taxon>Bacteria</taxon>
        <taxon>Pseudomonadati</taxon>
        <taxon>Pseudomonadota</taxon>
        <taxon>Betaproteobacteria</taxon>
        <taxon>Burkholderiales</taxon>
        <taxon>Oxalobacteraceae</taxon>
        <taxon>Undibacterium</taxon>
    </lineage>
</organism>
<sequence length="75" mass="8338">MPDLKSIVDKQQAGARFVISAPMLGLDLVAFDRLARTWIANGGPGFVLDGIPFRKVINGQFFIQRVTVKRVLEHT</sequence>
<dbReference type="Proteomes" id="UP000680158">
    <property type="component" value="Unassembled WGS sequence"/>
</dbReference>
<evidence type="ECO:0000313" key="2">
    <source>
        <dbReference type="Proteomes" id="UP000680158"/>
    </source>
</evidence>
<evidence type="ECO:0000313" key="1">
    <source>
        <dbReference type="EMBL" id="MBR7748440.1"/>
    </source>
</evidence>
<protein>
    <submittedName>
        <fullName evidence="1">Uncharacterized protein</fullName>
    </submittedName>
</protein>
<comment type="caution">
    <text evidence="1">The sequence shown here is derived from an EMBL/GenBank/DDBJ whole genome shotgun (WGS) entry which is preliminary data.</text>
</comment>
<gene>
    <name evidence="1" type="ORF">KDM92_17800</name>
</gene>
<dbReference type="AlphaFoldDB" id="A0A941DIY0"/>
<name>A0A941DIY0_9BURK</name>